<evidence type="ECO:0000256" key="3">
    <source>
        <dbReference type="ARBA" id="ARBA00022737"/>
    </source>
</evidence>
<feature type="domain" description="C2H2-type" evidence="9">
    <location>
        <begin position="310"/>
        <end position="332"/>
    </location>
</feature>
<dbReference type="FunFam" id="3.30.160.60:FF:000446">
    <property type="entry name" value="Zinc finger protein"/>
    <property type="match status" value="1"/>
</dbReference>
<evidence type="ECO:0000313" key="11">
    <source>
        <dbReference type="Proteomes" id="UP000499080"/>
    </source>
</evidence>
<dbReference type="OrthoDB" id="8069632at2759"/>
<evidence type="ECO:0000256" key="4">
    <source>
        <dbReference type="ARBA" id="ARBA00022771"/>
    </source>
</evidence>
<keyword evidence="11" id="KW-1185">Reference proteome</keyword>
<dbReference type="SUPFAM" id="SSF57667">
    <property type="entry name" value="beta-beta-alpha zinc fingers"/>
    <property type="match status" value="2"/>
</dbReference>
<evidence type="ECO:0000256" key="6">
    <source>
        <dbReference type="ARBA" id="ARBA00023242"/>
    </source>
</evidence>
<dbReference type="Pfam" id="PF00096">
    <property type="entry name" value="zf-C2H2"/>
    <property type="match status" value="1"/>
</dbReference>
<evidence type="ECO:0000313" key="10">
    <source>
        <dbReference type="EMBL" id="GBN42398.1"/>
    </source>
</evidence>
<dbReference type="InterPro" id="IPR036236">
    <property type="entry name" value="Znf_C2H2_sf"/>
</dbReference>
<keyword evidence="6" id="KW-0539">Nucleus</keyword>
<dbReference type="Gene3D" id="3.30.160.60">
    <property type="entry name" value="Classic Zinc Finger"/>
    <property type="match status" value="3"/>
</dbReference>
<dbReference type="PANTHER" id="PTHR24394:SF29">
    <property type="entry name" value="MYONEURIN"/>
    <property type="match status" value="1"/>
</dbReference>
<feature type="domain" description="C2H2-type" evidence="9">
    <location>
        <begin position="457"/>
        <end position="484"/>
    </location>
</feature>
<dbReference type="PROSITE" id="PS00028">
    <property type="entry name" value="ZINC_FINGER_C2H2_1"/>
    <property type="match status" value="4"/>
</dbReference>
<gene>
    <name evidence="10" type="primary">ZNF235_10</name>
    <name evidence="10" type="ORF">AVEN_108515_1</name>
</gene>
<feature type="domain" description="C2H2-type" evidence="9">
    <location>
        <begin position="265"/>
        <end position="292"/>
    </location>
</feature>
<keyword evidence="2" id="KW-0479">Metal-binding</keyword>
<dbReference type="GO" id="GO:0005634">
    <property type="term" value="C:nucleus"/>
    <property type="evidence" value="ECO:0007669"/>
    <property type="project" value="UniProtKB-SubCell"/>
</dbReference>
<evidence type="ECO:0000256" key="8">
    <source>
        <dbReference type="SAM" id="MobiDB-lite"/>
    </source>
</evidence>
<accession>A0A4Y2NS34</accession>
<feature type="domain" description="C2H2-type" evidence="9">
    <location>
        <begin position="407"/>
        <end position="429"/>
    </location>
</feature>
<name>A0A4Y2NS34_ARAVE</name>
<feature type="region of interest" description="Disordered" evidence="8">
    <location>
        <begin position="49"/>
        <end position="68"/>
    </location>
</feature>
<dbReference type="Proteomes" id="UP000499080">
    <property type="component" value="Unassembled WGS sequence"/>
</dbReference>
<evidence type="ECO:0000259" key="9">
    <source>
        <dbReference type="PROSITE" id="PS50157"/>
    </source>
</evidence>
<dbReference type="PANTHER" id="PTHR24394">
    <property type="entry name" value="ZINC FINGER PROTEIN"/>
    <property type="match status" value="1"/>
</dbReference>
<keyword evidence="5" id="KW-0862">Zinc</keyword>
<feature type="domain" description="C2H2-type" evidence="9">
    <location>
        <begin position="485"/>
        <end position="503"/>
    </location>
</feature>
<evidence type="ECO:0000256" key="1">
    <source>
        <dbReference type="ARBA" id="ARBA00004123"/>
    </source>
</evidence>
<evidence type="ECO:0000256" key="2">
    <source>
        <dbReference type="ARBA" id="ARBA00022723"/>
    </source>
</evidence>
<keyword evidence="3" id="KW-0677">Repeat</keyword>
<reference evidence="10 11" key="1">
    <citation type="journal article" date="2019" name="Sci. Rep.">
        <title>Orb-weaving spider Araneus ventricosus genome elucidates the spidroin gene catalogue.</title>
        <authorList>
            <person name="Kono N."/>
            <person name="Nakamura H."/>
            <person name="Ohtoshi R."/>
            <person name="Moran D.A.P."/>
            <person name="Shinohara A."/>
            <person name="Yoshida Y."/>
            <person name="Fujiwara M."/>
            <person name="Mori M."/>
            <person name="Tomita M."/>
            <person name="Arakawa K."/>
        </authorList>
    </citation>
    <scope>NUCLEOTIDE SEQUENCE [LARGE SCALE GENOMIC DNA]</scope>
</reference>
<dbReference type="PROSITE" id="PS50157">
    <property type="entry name" value="ZINC_FINGER_C2H2_2"/>
    <property type="match status" value="6"/>
</dbReference>
<dbReference type="InterPro" id="IPR013087">
    <property type="entry name" value="Znf_C2H2_type"/>
</dbReference>
<sequence length="538" mass="61936">MFPFKCPNCSRNSLPVGRPHCFHCNSDAATDTGMADNFHPKVAAARDTEVASGSRNRLVPNDMQPGSTVLAHNRKRNESNDRKITDNIQANKQSRQEICKKAGRNRDFVPETCTAATNRMAFDNSHSVNIHHEFLNVEESQSFNQGMQVLGNLGKKRHLTVSQNIASDTSILQSSQKCNAPGKITDSVVSIVKRLPSIDDILVVPGPSNFRGNENVQDLLGEKFQSGNPLEILSVVLRDEKTFTCRVCDEKIDKHFKIHGEKYLYECCICTYTSSRKGVLQMHSNIHCPKKVCNLCSKEYTEGDSHDIDHSCNVCGKKFRCKTLLNHHSVDHKEYFLTLCWGCCKKIEDHFTEEEGKKLYVCCVCGYQSNKNSNLQMHNRVHRPKFFCKICREEYPIKEKGFHDSEYACIVCEKKFQCKTLLEDHSIDHINYFYTYCRACNREIYDHKIENEEKPFYKCCQCSKIFNQKCDLQDHLCTHTGLKLFKCDVCGRRYARKEDFKKHTLICKPLPHKCEICRARFPNRDSLDTHCLEKHIQT</sequence>
<comment type="subcellular location">
    <subcellularLocation>
        <location evidence="1">Nucleus</location>
    </subcellularLocation>
</comment>
<dbReference type="EMBL" id="BGPR01009803">
    <property type="protein sequence ID" value="GBN42398.1"/>
    <property type="molecule type" value="Genomic_DNA"/>
</dbReference>
<dbReference type="SMART" id="SM00355">
    <property type="entry name" value="ZnF_C2H2"/>
    <property type="match status" value="8"/>
</dbReference>
<evidence type="ECO:0000256" key="7">
    <source>
        <dbReference type="PROSITE-ProRule" id="PRU00042"/>
    </source>
</evidence>
<organism evidence="10 11">
    <name type="scientific">Araneus ventricosus</name>
    <name type="common">Orbweaver spider</name>
    <name type="synonym">Epeira ventricosa</name>
    <dbReference type="NCBI Taxonomy" id="182803"/>
    <lineage>
        <taxon>Eukaryota</taxon>
        <taxon>Metazoa</taxon>
        <taxon>Ecdysozoa</taxon>
        <taxon>Arthropoda</taxon>
        <taxon>Chelicerata</taxon>
        <taxon>Arachnida</taxon>
        <taxon>Araneae</taxon>
        <taxon>Araneomorphae</taxon>
        <taxon>Entelegynae</taxon>
        <taxon>Araneoidea</taxon>
        <taxon>Araneidae</taxon>
        <taxon>Araneus</taxon>
    </lineage>
</organism>
<dbReference type="GO" id="GO:0008270">
    <property type="term" value="F:zinc ion binding"/>
    <property type="evidence" value="ECO:0007669"/>
    <property type="project" value="UniProtKB-KW"/>
</dbReference>
<keyword evidence="4 7" id="KW-0863">Zinc-finger</keyword>
<proteinExistence type="predicted"/>
<feature type="domain" description="C2H2-type" evidence="9">
    <location>
        <begin position="360"/>
        <end position="382"/>
    </location>
</feature>
<dbReference type="AlphaFoldDB" id="A0A4Y2NS34"/>
<dbReference type="GO" id="GO:0000981">
    <property type="term" value="F:DNA-binding transcription factor activity, RNA polymerase II-specific"/>
    <property type="evidence" value="ECO:0007669"/>
    <property type="project" value="TreeGrafter"/>
</dbReference>
<comment type="caution">
    <text evidence="10">The sequence shown here is derived from an EMBL/GenBank/DDBJ whole genome shotgun (WGS) entry which is preliminary data.</text>
</comment>
<protein>
    <submittedName>
        <fullName evidence="10">Zinc finger protein 235</fullName>
    </submittedName>
</protein>
<evidence type="ECO:0000256" key="5">
    <source>
        <dbReference type="ARBA" id="ARBA00022833"/>
    </source>
</evidence>